<evidence type="ECO:0000313" key="3">
    <source>
        <dbReference type="EMBL" id="JAT26713.1"/>
    </source>
</evidence>
<reference evidence="3" key="1">
    <citation type="submission" date="2015-11" db="EMBL/GenBank/DDBJ databases">
        <title>De novo transcriptome assembly of four potential Pierce s Disease insect vectors from Arizona vineyards.</title>
        <authorList>
            <person name="Tassone E.E."/>
        </authorList>
    </citation>
    <scope>NUCLEOTIDE SEQUENCE</scope>
</reference>
<evidence type="ECO:0008006" key="4">
    <source>
        <dbReference type="Google" id="ProtNLM"/>
    </source>
</evidence>
<evidence type="ECO:0000256" key="2">
    <source>
        <dbReference type="SAM" id="SignalP"/>
    </source>
</evidence>
<proteinExistence type="predicted"/>
<feature type="region of interest" description="Disordered" evidence="1">
    <location>
        <begin position="228"/>
        <end position="258"/>
    </location>
</feature>
<accession>A0A1B6LSP5</accession>
<feature type="non-terminal residue" evidence="3">
    <location>
        <position position="258"/>
    </location>
</feature>
<feature type="compositionally biased region" description="Basic and acidic residues" evidence="1">
    <location>
        <begin position="246"/>
        <end position="258"/>
    </location>
</feature>
<protein>
    <recommendedName>
        <fullName evidence="4">Granulins domain-containing protein</fullName>
    </recommendedName>
</protein>
<feature type="chain" id="PRO_5008587609" description="Granulins domain-containing protein" evidence="2">
    <location>
        <begin position="22"/>
        <end position="258"/>
    </location>
</feature>
<dbReference type="AlphaFoldDB" id="A0A1B6LSP5"/>
<evidence type="ECO:0000256" key="1">
    <source>
        <dbReference type="SAM" id="MobiDB-lite"/>
    </source>
</evidence>
<name>A0A1B6LSP5_9HEMI</name>
<sequence length="258" mass="28717">MFVVHMIVLLLFMTYLHSGTANPYQSCQNRQCPGLRSRENACCPGDVCVTGPNPNTYVCMTSRITGIDEIIARALAYDQRMGMMNGYNGGVQVSMGEEKLLHKIDPRTESLEGRLQLRKKSESGGAKMKGRVGTDMERREEEKGSLMAEIKRESKEGREEGEGNEINATEGERAENKTRIVSEGIGIMAKINGREVGDTELERGERVMHEMEEKKGVGALEEIEIREEPIKNGTEERDNMVGARTVEVKGGGKDRMTE</sequence>
<feature type="compositionally biased region" description="Basic and acidic residues" evidence="1">
    <location>
        <begin position="132"/>
        <end position="161"/>
    </location>
</feature>
<feature type="signal peptide" evidence="2">
    <location>
        <begin position="1"/>
        <end position="21"/>
    </location>
</feature>
<feature type="region of interest" description="Disordered" evidence="1">
    <location>
        <begin position="118"/>
        <end position="173"/>
    </location>
</feature>
<gene>
    <name evidence="3" type="ORF">g.21408</name>
</gene>
<organism evidence="3">
    <name type="scientific">Graphocephala atropunctata</name>
    <dbReference type="NCBI Taxonomy" id="36148"/>
    <lineage>
        <taxon>Eukaryota</taxon>
        <taxon>Metazoa</taxon>
        <taxon>Ecdysozoa</taxon>
        <taxon>Arthropoda</taxon>
        <taxon>Hexapoda</taxon>
        <taxon>Insecta</taxon>
        <taxon>Pterygota</taxon>
        <taxon>Neoptera</taxon>
        <taxon>Paraneoptera</taxon>
        <taxon>Hemiptera</taxon>
        <taxon>Auchenorrhyncha</taxon>
        <taxon>Membracoidea</taxon>
        <taxon>Cicadellidae</taxon>
        <taxon>Cicadellinae</taxon>
        <taxon>Cicadellini</taxon>
        <taxon>Graphocephala</taxon>
    </lineage>
</organism>
<keyword evidence="2" id="KW-0732">Signal</keyword>
<feature type="compositionally biased region" description="Basic and acidic residues" evidence="1">
    <location>
        <begin position="228"/>
        <end position="239"/>
    </location>
</feature>
<dbReference type="EMBL" id="GEBQ01013264">
    <property type="protein sequence ID" value="JAT26713.1"/>
    <property type="molecule type" value="Transcribed_RNA"/>
</dbReference>